<evidence type="ECO:0000259" key="1">
    <source>
        <dbReference type="Pfam" id="PF13966"/>
    </source>
</evidence>
<dbReference type="AlphaFoldDB" id="A0A2N9FXX2"/>
<organism evidence="2">
    <name type="scientific">Fagus sylvatica</name>
    <name type="common">Beechnut</name>
    <dbReference type="NCBI Taxonomy" id="28930"/>
    <lineage>
        <taxon>Eukaryota</taxon>
        <taxon>Viridiplantae</taxon>
        <taxon>Streptophyta</taxon>
        <taxon>Embryophyta</taxon>
        <taxon>Tracheophyta</taxon>
        <taxon>Spermatophyta</taxon>
        <taxon>Magnoliopsida</taxon>
        <taxon>eudicotyledons</taxon>
        <taxon>Gunneridae</taxon>
        <taxon>Pentapetalae</taxon>
        <taxon>rosids</taxon>
        <taxon>fabids</taxon>
        <taxon>Fagales</taxon>
        <taxon>Fagaceae</taxon>
        <taxon>Fagus</taxon>
    </lineage>
</organism>
<dbReference type="EMBL" id="OIVN01001569">
    <property type="protein sequence ID" value="SPC95456.1"/>
    <property type="molecule type" value="Genomic_DNA"/>
</dbReference>
<evidence type="ECO:0000313" key="2">
    <source>
        <dbReference type="EMBL" id="SPC95456.1"/>
    </source>
</evidence>
<sequence>MSSKFWWGQNGGDRKIRWLSWRKLCRPKVQEGLQDNHSLLFRVLKSKYFPSTTFLKASIPSNASFAWKSIMAARKIVEMGYCWKVGNGRQISIWEDKWIPSPSTYKISSLRLQNEGSFYVNDLIDPQTKSWKKDLISRSFRLEDAALILKIPLPNEGTSDSIFWVGNSSGVFSISSAYKLLESSYEVDLEESSSGKVDGSLWKAIWSAKVPHKIRVFAWKAACNILPIKTKLFDRNIIPSFTCDLCNKDLETSSHALLECSSARLVWVCSSLDPFNCGVSFVMRDFLGHCVLAYADRVRMEQGPNVQLSTFVLALQASLEQSINKVQFERSHRLAISVCRTSQMDSGNNVILATKINRLASLFCICEFSSIPPGCNVLALELAAYAYNISSSETWLGTIPPFLIKHV</sequence>
<name>A0A2N9FXX2_FAGSY</name>
<reference evidence="2" key="1">
    <citation type="submission" date="2018-02" db="EMBL/GenBank/DDBJ databases">
        <authorList>
            <person name="Cohen D.B."/>
            <person name="Kent A.D."/>
        </authorList>
    </citation>
    <scope>NUCLEOTIDE SEQUENCE</scope>
</reference>
<feature type="domain" description="Reverse transcriptase zinc-binding" evidence="1">
    <location>
        <begin position="172"/>
        <end position="267"/>
    </location>
</feature>
<gene>
    <name evidence="2" type="ORF">FSB_LOCUS23338</name>
</gene>
<dbReference type="Pfam" id="PF13966">
    <property type="entry name" value="zf-RVT"/>
    <property type="match status" value="1"/>
</dbReference>
<dbReference type="PANTHER" id="PTHR36617">
    <property type="entry name" value="PROTEIN, PUTATIVE-RELATED"/>
    <property type="match status" value="1"/>
</dbReference>
<protein>
    <recommendedName>
        <fullName evidence="1">Reverse transcriptase zinc-binding domain-containing protein</fullName>
    </recommendedName>
</protein>
<dbReference type="InterPro" id="IPR026960">
    <property type="entry name" value="RVT-Znf"/>
</dbReference>
<dbReference type="PANTHER" id="PTHR36617:SF15">
    <property type="entry name" value="REVERSE TRANSCRIPTASE ZINC-BINDING DOMAIN-CONTAINING PROTEIN"/>
    <property type="match status" value="1"/>
</dbReference>
<proteinExistence type="predicted"/>
<accession>A0A2N9FXX2</accession>